<dbReference type="NCBIfam" id="TIGR01215">
    <property type="entry name" value="minE"/>
    <property type="match status" value="1"/>
</dbReference>
<dbReference type="OrthoDB" id="9796578at2"/>
<keyword evidence="3 4" id="KW-0132">Cell division</keyword>
<dbReference type="Proteomes" id="UP000065807">
    <property type="component" value="Chromosome"/>
</dbReference>
<name>A0A0K2SNA5_LIMPI</name>
<accession>A0A0K2SNA5</accession>
<protein>
    <recommendedName>
        <fullName evidence="3">Cell division topological specificity factor</fullName>
    </recommendedName>
</protein>
<dbReference type="InterPro" id="IPR005527">
    <property type="entry name" value="MinE"/>
</dbReference>
<keyword evidence="5" id="KW-1185">Reference proteome</keyword>
<gene>
    <name evidence="3" type="primary">minE</name>
    <name evidence="4" type="ORF">LIP_2784</name>
</gene>
<organism evidence="4 5">
    <name type="scientific">Limnochorda pilosa</name>
    <dbReference type="NCBI Taxonomy" id="1555112"/>
    <lineage>
        <taxon>Bacteria</taxon>
        <taxon>Bacillati</taxon>
        <taxon>Bacillota</taxon>
        <taxon>Limnochordia</taxon>
        <taxon>Limnochordales</taxon>
        <taxon>Limnochordaceae</taxon>
        <taxon>Limnochorda</taxon>
    </lineage>
</organism>
<dbReference type="SUPFAM" id="SSF55229">
    <property type="entry name" value="Cell division protein MinE topological specificity domain"/>
    <property type="match status" value="1"/>
</dbReference>
<dbReference type="Gene3D" id="3.30.1070.10">
    <property type="entry name" value="Cell division topological specificity factor MinE"/>
    <property type="match status" value="1"/>
</dbReference>
<proteinExistence type="inferred from homology"/>
<reference evidence="5" key="2">
    <citation type="journal article" date="2016" name="Int. J. Syst. Evol. Microbiol.">
        <title>Complete genome sequence and cell structure of Limnochorda pilosa, a Gram-negative spore-former within the phylum Firmicutes.</title>
        <authorList>
            <person name="Watanabe M."/>
            <person name="Kojima H."/>
            <person name="Fukui M."/>
        </authorList>
    </citation>
    <scope>NUCLEOTIDE SEQUENCE [LARGE SCALE GENOMIC DNA]</scope>
    <source>
        <strain evidence="5">HC45</strain>
    </source>
</reference>
<dbReference type="STRING" id="1555112.LIP_2784"/>
<sequence length="91" mass="10355">MFDFRRWGGRAGGSKDAAKDRLRLVLMYDRKSLSPEMMSLIKDEMVQVISKYMEIDAEGVQVDLDQEREQAMLVASVPVRQVRRGAAAPPR</sequence>
<evidence type="ECO:0000313" key="4">
    <source>
        <dbReference type="EMBL" id="BAS28613.1"/>
    </source>
</evidence>
<dbReference type="GO" id="GO:0051301">
    <property type="term" value="P:cell division"/>
    <property type="evidence" value="ECO:0007669"/>
    <property type="project" value="UniProtKB-KW"/>
</dbReference>
<evidence type="ECO:0000256" key="2">
    <source>
        <dbReference type="ARBA" id="ARBA00025265"/>
    </source>
</evidence>
<evidence type="ECO:0000313" key="5">
    <source>
        <dbReference type="Proteomes" id="UP000065807"/>
    </source>
</evidence>
<dbReference type="HAMAP" id="MF_00262">
    <property type="entry name" value="MinE"/>
    <property type="match status" value="1"/>
</dbReference>
<comment type="function">
    <text evidence="2 3">Prevents the cell division inhibition by proteins MinC and MinD at internal division sites while permitting inhibition at polar sites. This ensures cell division at the proper site by restricting the formation of a division septum at the midpoint of the long axis of the cell.</text>
</comment>
<dbReference type="RefSeq" id="WP_068139224.1">
    <property type="nucleotide sequence ID" value="NZ_AP014924.1"/>
</dbReference>
<dbReference type="AlphaFoldDB" id="A0A0K2SNA5"/>
<dbReference type="KEGG" id="lpil:LIP_2784"/>
<comment type="similarity">
    <text evidence="1 3">Belongs to the MinE family.</text>
</comment>
<evidence type="ECO:0000256" key="1">
    <source>
        <dbReference type="ARBA" id="ARBA00008168"/>
    </source>
</evidence>
<reference evidence="5" key="1">
    <citation type="submission" date="2015-07" db="EMBL/GenBank/DDBJ databases">
        <title>Complete genome sequence and phylogenetic analysis of Limnochorda pilosa.</title>
        <authorList>
            <person name="Watanabe M."/>
            <person name="Kojima H."/>
            <person name="Fukui M."/>
        </authorList>
    </citation>
    <scope>NUCLEOTIDE SEQUENCE [LARGE SCALE GENOMIC DNA]</scope>
    <source>
        <strain evidence="5">HC45</strain>
    </source>
</reference>
<dbReference type="EMBL" id="AP014924">
    <property type="protein sequence ID" value="BAS28613.1"/>
    <property type="molecule type" value="Genomic_DNA"/>
</dbReference>
<dbReference type="InterPro" id="IPR036707">
    <property type="entry name" value="MinE_sf"/>
</dbReference>
<dbReference type="Pfam" id="PF03776">
    <property type="entry name" value="MinE"/>
    <property type="match status" value="1"/>
</dbReference>
<evidence type="ECO:0000256" key="3">
    <source>
        <dbReference type="HAMAP-Rule" id="MF_00262"/>
    </source>
</evidence>
<keyword evidence="3" id="KW-0131">Cell cycle</keyword>
<dbReference type="GO" id="GO:0032955">
    <property type="term" value="P:regulation of division septum assembly"/>
    <property type="evidence" value="ECO:0007669"/>
    <property type="project" value="InterPro"/>
</dbReference>